<gene>
    <name evidence="2" type="ORF">Lgra_1931</name>
    <name evidence="3" type="ORF">NCTC12388_02683</name>
</gene>
<dbReference type="GO" id="GO:0004519">
    <property type="term" value="F:endonuclease activity"/>
    <property type="evidence" value="ECO:0007669"/>
    <property type="project" value="UniProtKB-KW"/>
</dbReference>
<reference evidence="3 5" key="2">
    <citation type="submission" date="2018-06" db="EMBL/GenBank/DDBJ databases">
        <authorList>
            <consortium name="Pathogen Informatics"/>
            <person name="Doyle S."/>
        </authorList>
    </citation>
    <scope>NUCLEOTIDE SEQUENCE [LARGE SCALE GENOMIC DNA]</scope>
    <source>
        <strain evidence="3 5">NCTC12388</strain>
    </source>
</reference>
<protein>
    <submittedName>
        <fullName evidence="2">Endonuclease/Exonuclease/phosphatase family protein</fullName>
    </submittedName>
    <submittedName>
        <fullName evidence="3">Uncharacterized protein conserved in bacteria</fullName>
    </submittedName>
</protein>
<dbReference type="Gene3D" id="3.60.10.10">
    <property type="entry name" value="Endonuclease/exonuclease/phosphatase"/>
    <property type="match status" value="1"/>
</dbReference>
<dbReference type="STRING" id="45066.Lgra_1931"/>
<keyword evidence="4" id="KW-1185">Reference proteome</keyword>
<dbReference type="Proteomes" id="UP000054691">
    <property type="component" value="Unassembled WGS sequence"/>
</dbReference>
<keyword evidence="2" id="KW-0255">Endonuclease</keyword>
<name>A0A378JEU1_9GAMM</name>
<dbReference type="EMBL" id="UGOB01000001">
    <property type="protein sequence ID" value="STX45939.1"/>
    <property type="molecule type" value="Genomic_DNA"/>
</dbReference>
<evidence type="ECO:0000313" key="2">
    <source>
        <dbReference type="EMBL" id="KTD10965.1"/>
    </source>
</evidence>
<evidence type="ECO:0000313" key="3">
    <source>
        <dbReference type="EMBL" id="STX45939.1"/>
    </source>
</evidence>
<reference evidence="2 4" key="1">
    <citation type="submission" date="2015-11" db="EMBL/GenBank/DDBJ databases">
        <title>Genomic analysis of 38 Legionella species identifies large and diverse effector repertoires.</title>
        <authorList>
            <person name="Burstein D."/>
            <person name="Amaro F."/>
            <person name="Zusman T."/>
            <person name="Lifshitz Z."/>
            <person name="Cohen O."/>
            <person name="Gilbert J.A."/>
            <person name="Pupko T."/>
            <person name="Shuman H.A."/>
            <person name="Segal G."/>
        </authorList>
    </citation>
    <scope>NUCLEOTIDE SEQUENCE [LARGE SCALE GENOMIC DNA]</scope>
    <source>
        <strain evidence="2 4">Lyon 8420412</strain>
    </source>
</reference>
<evidence type="ECO:0000313" key="4">
    <source>
        <dbReference type="Proteomes" id="UP000054691"/>
    </source>
</evidence>
<evidence type="ECO:0000259" key="1">
    <source>
        <dbReference type="Pfam" id="PF03372"/>
    </source>
</evidence>
<organism evidence="3 5">
    <name type="scientific">Legionella gratiana</name>
    <dbReference type="NCBI Taxonomy" id="45066"/>
    <lineage>
        <taxon>Bacteria</taxon>
        <taxon>Pseudomonadati</taxon>
        <taxon>Pseudomonadota</taxon>
        <taxon>Gammaproteobacteria</taxon>
        <taxon>Legionellales</taxon>
        <taxon>Legionellaceae</taxon>
        <taxon>Legionella</taxon>
    </lineage>
</organism>
<dbReference type="SUPFAM" id="SSF56219">
    <property type="entry name" value="DNase I-like"/>
    <property type="match status" value="1"/>
</dbReference>
<dbReference type="InterPro" id="IPR036691">
    <property type="entry name" value="Endo/exonu/phosph_ase_sf"/>
</dbReference>
<sequence>MNCLRRLFQFQSDVFLFFILLFIIATAHAELNEKPFVIMTFNIENGGTQIDFNQVVKAIKQSKADVVGIQEAWGNIKRLAKALNWHYDPYQHVISRFPLYKTAPQQRFVLIEIKPKQFVAVANVHLPDEPYGPDLIKQGFDARTVRKNELKIRLPEIKPVIDQLAALAKKGVPVFLTGDFNSPSHLDWSHATLQKQRNHRYVMNWPVTQYAANKGFIDSYRQIFPNAYQYPSITWPAKRAAVKSSIDNYNPSYKDLPDRIDFIFSSGPVQVINSQLIGEKNGENVGLSLTPWPSDHRAIVSRFKVKASHFPIQHMKLFLVKGEYQNKKPQILVSKKSLKSGESFKIIWKNAPGYYYDYISISPKDRNRTMNETVRLYTQGEINGIIQYANKNVQGNWINWYKAHASWPLAPGAYDVKLMLDDGYNSLATTQIMIK</sequence>
<dbReference type="RefSeq" id="WP_058499046.1">
    <property type="nucleotide sequence ID" value="NZ_CAAAHW010000014.1"/>
</dbReference>
<proteinExistence type="predicted"/>
<evidence type="ECO:0000313" key="5">
    <source>
        <dbReference type="Proteomes" id="UP000254476"/>
    </source>
</evidence>
<dbReference type="EMBL" id="LNYE01000022">
    <property type="protein sequence ID" value="KTD10965.1"/>
    <property type="molecule type" value="Genomic_DNA"/>
</dbReference>
<keyword evidence="2" id="KW-0378">Hydrolase</keyword>
<dbReference type="Proteomes" id="UP000254476">
    <property type="component" value="Unassembled WGS sequence"/>
</dbReference>
<dbReference type="AlphaFoldDB" id="A0A378JEU1"/>
<keyword evidence="2" id="KW-0540">Nuclease</keyword>
<feature type="domain" description="Endonuclease/exonuclease/phosphatase" evidence="1">
    <location>
        <begin position="39"/>
        <end position="296"/>
    </location>
</feature>
<accession>A0A378JEU1</accession>
<dbReference type="InterPro" id="IPR005135">
    <property type="entry name" value="Endo/exonuclease/phosphatase"/>
</dbReference>
<dbReference type="Pfam" id="PF03372">
    <property type="entry name" value="Exo_endo_phos"/>
    <property type="match status" value="1"/>
</dbReference>
<dbReference type="PANTHER" id="PTHR41349:SF1">
    <property type="entry name" value="PROTEIN CBG08683"/>
    <property type="match status" value="1"/>
</dbReference>
<dbReference type="OrthoDB" id="3414047at2"/>
<dbReference type="PANTHER" id="PTHR41349">
    <property type="match status" value="1"/>
</dbReference>